<dbReference type="Proteomes" id="UP000236291">
    <property type="component" value="Unassembled WGS sequence"/>
</dbReference>
<dbReference type="PANTHER" id="PTHR31189:SF2">
    <property type="entry name" value="RMLC-LIKE CUPINS SUPERFAMILY PROTEIN"/>
    <property type="match status" value="1"/>
</dbReference>
<dbReference type="AlphaFoldDB" id="A0A2K3LVN5"/>
<comment type="caution">
    <text evidence="2">The sequence shown here is derived from an EMBL/GenBank/DDBJ whole genome shotgun (WGS) entry which is preliminary data.</text>
</comment>
<accession>A0A2K3LVN5</accession>
<reference evidence="2 3" key="2">
    <citation type="journal article" date="2017" name="Front. Plant Sci.">
        <title>Gene Classification and Mining of Molecular Markers Useful in Red Clover (Trifolium pratense) Breeding.</title>
        <authorList>
            <person name="Istvanek J."/>
            <person name="Dluhosova J."/>
            <person name="Dluhos P."/>
            <person name="Patkova L."/>
            <person name="Nedelnik J."/>
            <person name="Repkova J."/>
        </authorList>
    </citation>
    <scope>NUCLEOTIDE SEQUENCE [LARGE SCALE GENOMIC DNA]</scope>
    <source>
        <strain evidence="3">cv. Tatra</strain>
        <tissue evidence="2">Young leaves</tissue>
    </source>
</reference>
<dbReference type="SUPFAM" id="SSF51182">
    <property type="entry name" value="RmlC-like cupins"/>
    <property type="match status" value="2"/>
</dbReference>
<dbReference type="PANTHER" id="PTHR31189">
    <property type="entry name" value="OS03G0336100 PROTEIN-RELATED"/>
    <property type="match status" value="1"/>
</dbReference>
<evidence type="ECO:0000313" key="2">
    <source>
        <dbReference type="EMBL" id="PNX82594.1"/>
    </source>
</evidence>
<dbReference type="Gene3D" id="2.60.120.10">
    <property type="entry name" value="Jelly Rolls"/>
    <property type="match status" value="1"/>
</dbReference>
<proteinExistence type="predicted"/>
<protein>
    <submittedName>
        <fullName evidence="2">Vicilin-like protein antimicrobial peptides 2-2-like protein</fullName>
    </submittedName>
</protein>
<name>A0A2K3LVN5_TRIPR</name>
<sequence>MLIVCHGLSMTMGMCEAEDKENDHPLPRKLFLMKNYKRMVNTDAGEMRVLESYGKIHERRLHIGIIDMEPNSLFVPQYLDSTLIIFVRSVSSTVKFDKLCGNLLLAQYSILIWYQSLLYDLLGRLLSGEAKVGFIYEGDLAEKELKKGDVYLIPAGSAFYLLNTGEDEKLEIICSIDPSESLGIGAYQ</sequence>
<gene>
    <name evidence="2" type="ORF">L195_g038624</name>
</gene>
<feature type="non-terminal residue" evidence="2">
    <location>
        <position position="188"/>
    </location>
</feature>
<evidence type="ECO:0000313" key="3">
    <source>
        <dbReference type="Proteomes" id="UP000236291"/>
    </source>
</evidence>
<dbReference type="STRING" id="57577.A0A2K3LVN5"/>
<dbReference type="InterPro" id="IPR014710">
    <property type="entry name" value="RmlC-like_jellyroll"/>
</dbReference>
<evidence type="ECO:0000259" key="1">
    <source>
        <dbReference type="Pfam" id="PF00190"/>
    </source>
</evidence>
<feature type="domain" description="Cupin type-1" evidence="1">
    <location>
        <begin position="126"/>
        <end position="174"/>
    </location>
</feature>
<dbReference type="InterPro" id="IPR011051">
    <property type="entry name" value="RmlC_Cupin_sf"/>
</dbReference>
<dbReference type="InterPro" id="IPR050253">
    <property type="entry name" value="Seed_Storage-Functional"/>
</dbReference>
<dbReference type="CDD" id="cd02244">
    <property type="entry name" value="cupin_7S_vicilin-like_N"/>
    <property type="match status" value="1"/>
</dbReference>
<dbReference type="Pfam" id="PF00190">
    <property type="entry name" value="Cupin_1"/>
    <property type="match status" value="1"/>
</dbReference>
<dbReference type="EMBL" id="ASHM01042340">
    <property type="protein sequence ID" value="PNX82594.1"/>
    <property type="molecule type" value="Genomic_DNA"/>
</dbReference>
<organism evidence="2 3">
    <name type="scientific">Trifolium pratense</name>
    <name type="common">Red clover</name>
    <dbReference type="NCBI Taxonomy" id="57577"/>
    <lineage>
        <taxon>Eukaryota</taxon>
        <taxon>Viridiplantae</taxon>
        <taxon>Streptophyta</taxon>
        <taxon>Embryophyta</taxon>
        <taxon>Tracheophyta</taxon>
        <taxon>Spermatophyta</taxon>
        <taxon>Magnoliopsida</taxon>
        <taxon>eudicotyledons</taxon>
        <taxon>Gunneridae</taxon>
        <taxon>Pentapetalae</taxon>
        <taxon>rosids</taxon>
        <taxon>fabids</taxon>
        <taxon>Fabales</taxon>
        <taxon>Fabaceae</taxon>
        <taxon>Papilionoideae</taxon>
        <taxon>50 kb inversion clade</taxon>
        <taxon>NPAAA clade</taxon>
        <taxon>Hologalegina</taxon>
        <taxon>IRL clade</taxon>
        <taxon>Trifolieae</taxon>
        <taxon>Trifolium</taxon>
    </lineage>
</organism>
<dbReference type="InterPro" id="IPR006045">
    <property type="entry name" value="Cupin_1"/>
</dbReference>
<reference evidence="2 3" key="1">
    <citation type="journal article" date="2014" name="Am. J. Bot.">
        <title>Genome assembly and annotation for red clover (Trifolium pratense; Fabaceae).</title>
        <authorList>
            <person name="Istvanek J."/>
            <person name="Jaros M."/>
            <person name="Krenek A."/>
            <person name="Repkova J."/>
        </authorList>
    </citation>
    <scope>NUCLEOTIDE SEQUENCE [LARGE SCALE GENOMIC DNA]</scope>
    <source>
        <strain evidence="3">cv. Tatra</strain>
        <tissue evidence="2">Young leaves</tissue>
    </source>
</reference>